<evidence type="ECO:0000256" key="1">
    <source>
        <dbReference type="SAM" id="Phobius"/>
    </source>
</evidence>
<name>Q7WZM2_STEMA</name>
<feature type="transmembrane region" description="Helical" evidence="1">
    <location>
        <begin position="94"/>
        <end position="116"/>
    </location>
</feature>
<keyword evidence="1" id="KW-0812">Transmembrane</keyword>
<organism evidence="3">
    <name type="scientific">Stenotrophomonas maltophilia</name>
    <name type="common">Pseudomonas maltophilia</name>
    <name type="synonym">Xanthomonas maltophilia</name>
    <dbReference type="NCBI Taxonomy" id="40324"/>
    <lineage>
        <taxon>Bacteria</taxon>
        <taxon>Pseudomonadati</taxon>
        <taxon>Pseudomonadota</taxon>
        <taxon>Gammaproteobacteria</taxon>
        <taxon>Lysobacterales</taxon>
        <taxon>Lysobacteraceae</taxon>
        <taxon>Stenotrophomonas</taxon>
        <taxon>Stenotrophomonas maltophilia group</taxon>
    </lineage>
</organism>
<evidence type="ECO:0000313" key="3">
    <source>
        <dbReference type="EMBL" id="AAP82050.1"/>
    </source>
</evidence>
<feature type="signal peptide" evidence="2">
    <location>
        <begin position="1"/>
        <end position="36"/>
    </location>
</feature>
<sequence>MKFNRAGSKLARILTHPGTRTFLMMLLFLCAAQVMASDAGSGGGGSGLPWEKPIEKIVASISGPVAFGISLLGLIGAGAGLIWGGEMSTFMKTLLYVVLVISLIVFAKGLIGGALFSGASLPDGVMTYLHAARGATVGG</sequence>
<keyword evidence="2" id="KW-0732">Signal</keyword>
<evidence type="ECO:0000256" key="2">
    <source>
        <dbReference type="SAM" id="SignalP"/>
    </source>
</evidence>
<feature type="transmembrane region" description="Helical" evidence="1">
    <location>
        <begin position="60"/>
        <end position="82"/>
    </location>
</feature>
<keyword evidence="3" id="KW-0614">Plasmid</keyword>
<dbReference type="EMBL" id="AY299014">
    <property type="protein sequence ID" value="AAP82050.1"/>
    <property type="molecule type" value="Genomic_DNA"/>
</dbReference>
<reference evidence="3" key="1">
    <citation type="submission" date="2003-05" db="EMBL/GenBank/DDBJ databases">
        <title>Characterization of the transfer region of the 68 kb plasmid pBI1063.</title>
        <authorList>
            <person name="Battermann A."/>
            <person name="Disque-Kochem C."/>
            <person name="Dreiseikelmann B."/>
        </authorList>
    </citation>
    <scope>NUCLEOTIDE SEQUENCE</scope>
    <source>
        <plasmid evidence="3">pBI1063</plasmid>
    </source>
</reference>
<accession>Q7WZM2</accession>
<dbReference type="Pfam" id="PF04956">
    <property type="entry name" value="TrbC"/>
    <property type="match status" value="1"/>
</dbReference>
<dbReference type="AlphaFoldDB" id="Q7WZM2"/>
<gene>
    <name evidence="3" type="primary">trbC</name>
</gene>
<keyword evidence="1" id="KW-1133">Transmembrane helix</keyword>
<proteinExistence type="predicted"/>
<keyword evidence="1" id="KW-0472">Membrane</keyword>
<feature type="chain" id="PRO_5004293262" evidence="2">
    <location>
        <begin position="37"/>
        <end position="139"/>
    </location>
</feature>
<dbReference type="InterPro" id="IPR007039">
    <property type="entry name" value="TrbC/VirB2"/>
</dbReference>
<geneLocation type="plasmid" evidence="3">
    <name>pBI1063</name>
</geneLocation>
<protein>
    <submittedName>
        <fullName evidence="3">Putative mating pair formation protein</fullName>
    </submittedName>
</protein>